<dbReference type="EMBL" id="OE201825">
    <property type="protein sequence ID" value="CAD7580571.1"/>
    <property type="molecule type" value="Genomic_DNA"/>
</dbReference>
<organism evidence="1">
    <name type="scientific">Timema californicum</name>
    <name type="common">California timema</name>
    <name type="synonym">Walking stick</name>
    <dbReference type="NCBI Taxonomy" id="61474"/>
    <lineage>
        <taxon>Eukaryota</taxon>
        <taxon>Metazoa</taxon>
        <taxon>Ecdysozoa</taxon>
        <taxon>Arthropoda</taxon>
        <taxon>Hexapoda</taxon>
        <taxon>Insecta</taxon>
        <taxon>Pterygota</taxon>
        <taxon>Neoptera</taxon>
        <taxon>Polyneoptera</taxon>
        <taxon>Phasmatodea</taxon>
        <taxon>Timematodea</taxon>
        <taxon>Timematoidea</taxon>
        <taxon>Timematidae</taxon>
        <taxon>Timema</taxon>
    </lineage>
</organism>
<name>A0A7R9PF51_TIMCA</name>
<evidence type="ECO:0000313" key="1">
    <source>
        <dbReference type="EMBL" id="CAD7580571.1"/>
    </source>
</evidence>
<reference evidence="1" key="1">
    <citation type="submission" date="2020-11" db="EMBL/GenBank/DDBJ databases">
        <authorList>
            <person name="Tran Van P."/>
        </authorList>
    </citation>
    <scope>NUCLEOTIDE SEQUENCE</scope>
</reference>
<gene>
    <name evidence="1" type="ORF">TCMB3V08_LOCUS13104</name>
</gene>
<protein>
    <submittedName>
        <fullName evidence="1">(California timema) hypothetical protein</fullName>
    </submittedName>
</protein>
<accession>A0A7R9PF51</accession>
<dbReference type="AlphaFoldDB" id="A0A7R9PF51"/>
<proteinExistence type="predicted"/>
<sequence>MSPNGMSLANTFVVLSSTAEDGEIEVQVSDSKDRQMLYFNSQELETIKFSGLSENDVRNALASLQDWVRQQPHLPGSAGE</sequence>